<dbReference type="InterPro" id="IPR016024">
    <property type="entry name" value="ARM-type_fold"/>
</dbReference>
<feature type="domain" description="ARMC5-like ARM-repeats" evidence="2">
    <location>
        <begin position="62"/>
        <end position="185"/>
    </location>
</feature>
<dbReference type="SUPFAM" id="SSF48371">
    <property type="entry name" value="ARM repeat"/>
    <property type="match status" value="2"/>
</dbReference>
<dbReference type="GO" id="GO:0005829">
    <property type="term" value="C:cytosol"/>
    <property type="evidence" value="ECO:0007669"/>
    <property type="project" value="TreeGrafter"/>
</dbReference>
<keyword evidence="4" id="KW-1185">Reference proteome</keyword>
<evidence type="ECO:0000313" key="4">
    <source>
        <dbReference type="Proteomes" id="UP000092460"/>
    </source>
</evidence>
<dbReference type="Gene3D" id="1.25.10.10">
    <property type="entry name" value="Leucine-rich Repeat Variant"/>
    <property type="match status" value="2"/>
</dbReference>
<dbReference type="AlphaFoldDB" id="A0A1B0BMI2"/>
<dbReference type="VEuPathDB" id="VectorBase:GPPI034810"/>
<protein>
    <recommendedName>
        <fullName evidence="2">ARMC5-like ARM-repeats domain-containing protein</fullName>
    </recommendedName>
</protein>
<evidence type="ECO:0000259" key="2">
    <source>
        <dbReference type="Pfam" id="PF24768"/>
    </source>
</evidence>
<reference evidence="3" key="2">
    <citation type="submission" date="2020-05" db="UniProtKB">
        <authorList>
            <consortium name="EnsemblMetazoa"/>
        </authorList>
    </citation>
    <scope>IDENTIFICATION</scope>
    <source>
        <strain evidence="3">IAEA</strain>
    </source>
</reference>
<dbReference type="EnsemblMetazoa" id="GPPI034810-RA">
    <property type="protein sequence ID" value="GPPI034810-PA"/>
    <property type="gene ID" value="GPPI034810"/>
</dbReference>
<dbReference type="Gene3D" id="3.30.710.10">
    <property type="entry name" value="Potassium Channel Kv1.1, Chain A"/>
    <property type="match status" value="1"/>
</dbReference>
<organism evidence="3 4">
    <name type="scientific">Glossina palpalis gambiensis</name>
    <dbReference type="NCBI Taxonomy" id="67801"/>
    <lineage>
        <taxon>Eukaryota</taxon>
        <taxon>Metazoa</taxon>
        <taxon>Ecdysozoa</taxon>
        <taxon>Arthropoda</taxon>
        <taxon>Hexapoda</taxon>
        <taxon>Insecta</taxon>
        <taxon>Pterygota</taxon>
        <taxon>Neoptera</taxon>
        <taxon>Endopterygota</taxon>
        <taxon>Diptera</taxon>
        <taxon>Brachycera</taxon>
        <taxon>Muscomorpha</taxon>
        <taxon>Hippoboscoidea</taxon>
        <taxon>Glossinidae</taxon>
        <taxon>Glossina</taxon>
    </lineage>
</organism>
<reference evidence="4" key="1">
    <citation type="submission" date="2015-01" db="EMBL/GenBank/DDBJ databases">
        <authorList>
            <person name="Aksoy S."/>
            <person name="Warren W."/>
            <person name="Wilson R.K."/>
        </authorList>
    </citation>
    <scope>NUCLEOTIDE SEQUENCE [LARGE SCALE GENOMIC DNA]</scope>
    <source>
        <strain evidence="4">IAEA</strain>
    </source>
</reference>
<sequence>MNRELVENILSVVNTANDKSVVIRALVKLRTDCVKDRDGIILFREAGGVQKMIRFLNKPHEQILEVALSIMGNCCTDVSSCKEALDNKIVAPLTVILKSIPNPQIQCRACRLLGNLAKVDTQLVATHSPALAKALCQIIEDSSDVQTRMMAVRACRFLLSNPQFAKYFLQFSGFNTLLRILFSIMKNSEARVNEEEKLLTDSQDSVKLGLKRNQHREKYFEEVARNLEGVRSDIFDYEVLKNSSRSSNTYAMPVQKDALDLACEILKCLLVLSELQLSVPVWESVNRASCSFAPIVYFVSEDNKHRSVALKILSNFSKNPGAFYTLSSADAILAACELLVNNVEKPLSESETRHCINIVSILSVDACNRSKIRRSGALRKLIAMLRESSSHSEKTSILYVFLNFQYDNMSMDLMLREGLIMVLIKELQSFINSDEEYYKRKREEKLQSTKKRKLTESVKETKCKFPKVHEDVNLDYDSPSGSPRSLISPPSPCSSRSMSPVGGNLTKAGDFDEESYSPVCSDDDDDDDDGDDDNDNKTSNLYTNPNANLDNHSVIMNLLDLASRPEALEDNILLDKEDDDEVSQGTLCNIESKTLQIFESIADVPALKLPNIGNLPHNAIDIIDNLIFRVTYMVKKGIDLGKPETLNTLIKAINMFGLNMDFAGSLTNILLESQFFGQVVKQGIAYQLCQLTKIKELAKEGFSLLDTLTSVGECNYGKEELARLLRSDDVLSQKRAAITVGFIIKSKPLLYQFLNDGNALSLLFNIILSHKEDEFTAEAVDSLTCMARYTLGIQIPQIEIDKRDKEYEEYIENLDEPMHENCDMRFMVYNNQEPADKGQPPVVMGFNKDLLCSASEVFNTMLNSDFREGNEGEIHLHTYTVSGLRFFLHLIIKQSLQLKLNLIPPANKYYALLEAFEMSRIYIIPEMEKIIQELLILLLNENNCLSLFEWSMKNYHLELTEMAINYYLCSPLSADAKVRLFRTAESYSTYSSEWFQMLYDAVFAKCRASF</sequence>
<feature type="region of interest" description="Disordered" evidence="1">
    <location>
        <begin position="472"/>
        <end position="546"/>
    </location>
</feature>
<dbReference type="GO" id="GO:0009653">
    <property type="term" value="P:anatomical structure morphogenesis"/>
    <property type="evidence" value="ECO:0007669"/>
    <property type="project" value="TreeGrafter"/>
</dbReference>
<dbReference type="InterPro" id="IPR055445">
    <property type="entry name" value="ARM_ARMC5"/>
</dbReference>
<accession>A0A1B0BMI2</accession>
<dbReference type="EMBL" id="JXJN01016937">
    <property type="status" value="NOT_ANNOTATED_CDS"/>
    <property type="molecule type" value="Genomic_DNA"/>
</dbReference>
<dbReference type="InterPro" id="IPR000225">
    <property type="entry name" value="Armadillo"/>
</dbReference>
<dbReference type="Pfam" id="PF24768">
    <property type="entry name" value="ARM_ARMC5"/>
    <property type="match status" value="1"/>
</dbReference>
<dbReference type="STRING" id="67801.A0A1B0BMI2"/>
<dbReference type="Proteomes" id="UP000092460">
    <property type="component" value="Unassembled WGS sequence"/>
</dbReference>
<dbReference type="PANTHER" id="PTHR23312">
    <property type="entry name" value="ARMC5 ARMADILLO REPEAT-CONTAINING -RELATED"/>
    <property type="match status" value="1"/>
</dbReference>
<name>A0A1B0BMI2_9MUSC</name>
<evidence type="ECO:0000256" key="1">
    <source>
        <dbReference type="SAM" id="MobiDB-lite"/>
    </source>
</evidence>
<feature type="compositionally biased region" description="Acidic residues" evidence="1">
    <location>
        <begin position="511"/>
        <end position="534"/>
    </location>
</feature>
<dbReference type="PANTHER" id="PTHR23312:SF8">
    <property type="entry name" value="ARMADILLO REPEAT-CONTAINING PROTEIN 5"/>
    <property type="match status" value="1"/>
</dbReference>
<feature type="compositionally biased region" description="Low complexity" evidence="1">
    <location>
        <begin position="478"/>
        <end position="500"/>
    </location>
</feature>
<dbReference type="SMART" id="SM00185">
    <property type="entry name" value="ARM"/>
    <property type="match status" value="2"/>
</dbReference>
<evidence type="ECO:0000313" key="3">
    <source>
        <dbReference type="EnsemblMetazoa" id="GPPI034810-PA"/>
    </source>
</evidence>
<dbReference type="InterPro" id="IPR011989">
    <property type="entry name" value="ARM-like"/>
</dbReference>
<dbReference type="InterPro" id="IPR011333">
    <property type="entry name" value="SKP1/BTB/POZ_sf"/>
</dbReference>
<feature type="compositionally biased region" description="Polar residues" evidence="1">
    <location>
        <begin position="537"/>
        <end position="546"/>
    </location>
</feature>
<proteinExistence type="predicted"/>